<feature type="coiled-coil region" evidence="1">
    <location>
        <begin position="280"/>
        <end position="357"/>
    </location>
</feature>
<dbReference type="EMBL" id="GBEZ01024215">
    <property type="protein sequence ID" value="JAC62751.1"/>
    <property type="molecule type" value="Transcribed_RNA"/>
</dbReference>
<feature type="region of interest" description="Disordered" evidence="2">
    <location>
        <begin position="442"/>
        <end position="476"/>
    </location>
</feature>
<feature type="region of interest" description="Disordered" evidence="2">
    <location>
        <begin position="372"/>
        <end position="427"/>
    </location>
</feature>
<feature type="compositionally biased region" description="Polar residues" evidence="2">
    <location>
        <begin position="403"/>
        <end position="415"/>
    </location>
</feature>
<name>A0A061QWR3_9CHLO</name>
<protein>
    <submittedName>
        <fullName evidence="3">Uncharacterized protein</fullName>
    </submittedName>
</protein>
<dbReference type="AlphaFoldDB" id="A0A061QWR3"/>
<organism evidence="3">
    <name type="scientific">Tetraselmis sp. GSL018</name>
    <dbReference type="NCBI Taxonomy" id="582737"/>
    <lineage>
        <taxon>Eukaryota</taxon>
        <taxon>Viridiplantae</taxon>
        <taxon>Chlorophyta</taxon>
        <taxon>core chlorophytes</taxon>
        <taxon>Chlorodendrophyceae</taxon>
        <taxon>Chlorodendrales</taxon>
        <taxon>Chlorodendraceae</taxon>
        <taxon>Tetraselmis</taxon>
    </lineage>
</organism>
<proteinExistence type="predicted"/>
<feature type="compositionally biased region" description="Polar residues" evidence="2">
    <location>
        <begin position="446"/>
        <end position="476"/>
    </location>
</feature>
<sequence length="636" mass="70185">MEGHNGDTCTKTFVESRNSMKSGLCKNFPNALDYRRVLQRLDSVETTISQTVSRRQECRAVREKRNNSVLNNFSACLDNLSPGPILKGTHKRIGMRTQIQGTPRHRGSSIDQKNFTHLPQNKFCTGHKGQQLEHRDGGQALGEKMLPCIFCSECERSLSLETSGVLASRYVEHLRTAGAQASGALRRTMDQMRLFESAMQTLEGAAAEVWSLRSEVECLQRRCEEGEQGLSVLCGEIERRHVAMDWPCTSPLRLAKQRLVPAGDACREDVVESIGRLIAMDECREAAEMEAAELRQQLEEAKRQTAAATGGRRGAERALQEFARAAEADRDRLAGQLERARQELSLLERRCARAESQAPVCKQALGAEKGLQIGAGGHGPDSATSENGEGSSVQGGREAEASGGSQRELSEQEPTQDPLCTGPGNLCFRDTRESSMVDGEFRMKSSRGSLNASHLQSRKATSYRQPTECSPSPYSPVFTSNVRSKRNDCTLTVEERAPEAQRIPEQSHRGSCGWLSGQERRSLDNLGDVGKSLLRARFNWSSAACLHSLRCQEESETATDDSTESQPSLEHAKAPSSEEIRNVVCIEDHSKSCCPRSAHVWGTNTSRKHDNAFSSVQDATLEHEASEYTFPHNCDV</sequence>
<reference evidence="3" key="1">
    <citation type="submission" date="2014-05" db="EMBL/GenBank/DDBJ databases">
        <title>The transcriptome of the halophilic microalga Tetraselmis sp. GSL018 isolated from the Great Salt Lake, Utah.</title>
        <authorList>
            <person name="Jinkerson R.E."/>
            <person name="D'Adamo S."/>
            <person name="Posewitz M.C."/>
        </authorList>
    </citation>
    <scope>NUCLEOTIDE SEQUENCE</scope>
    <source>
        <strain evidence="3">GSL018</strain>
    </source>
</reference>
<evidence type="ECO:0000313" key="3">
    <source>
        <dbReference type="EMBL" id="JAC62751.1"/>
    </source>
</evidence>
<keyword evidence="1" id="KW-0175">Coiled coil</keyword>
<gene>
    <name evidence="3" type="ORF">TSPGSL018_22415</name>
</gene>
<evidence type="ECO:0000256" key="2">
    <source>
        <dbReference type="SAM" id="MobiDB-lite"/>
    </source>
</evidence>
<evidence type="ECO:0000256" key="1">
    <source>
        <dbReference type="SAM" id="Coils"/>
    </source>
</evidence>
<accession>A0A061QWR3</accession>
<feature type="region of interest" description="Disordered" evidence="2">
    <location>
        <begin position="556"/>
        <end position="575"/>
    </location>
</feature>
<feature type="compositionally biased region" description="Polar residues" evidence="2">
    <location>
        <begin position="382"/>
        <end position="394"/>
    </location>
</feature>